<dbReference type="EMBL" id="FWXH01000007">
    <property type="protein sequence ID" value="SMC24501.1"/>
    <property type="molecule type" value="Genomic_DNA"/>
</dbReference>
<dbReference type="Gene3D" id="3.40.710.10">
    <property type="entry name" value="DD-peptidase/beta-lactamase superfamily"/>
    <property type="match status" value="1"/>
</dbReference>
<dbReference type="InterPro" id="IPR012338">
    <property type="entry name" value="Beta-lactam/transpept-like"/>
</dbReference>
<keyword evidence="5" id="KW-1185">Reference proteome</keyword>
<evidence type="ECO:0000313" key="5">
    <source>
        <dbReference type="Proteomes" id="UP000192468"/>
    </source>
</evidence>
<organism evidence="4 5">
    <name type="scientific">Clostridium acidisoli DSM 12555</name>
    <dbReference type="NCBI Taxonomy" id="1121291"/>
    <lineage>
        <taxon>Bacteria</taxon>
        <taxon>Bacillati</taxon>
        <taxon>Bacillota</taxon>
        <taxon>Clostridia</taxon>
        <taxon>Eubacteriales</taxon>
        <taxon>Clostridiaceae</taxon>
        <taxon>Clostridium</taxon>
    </lineage>
</organism>
<dbReference type="RefSeq" id="WP_084116004.1">
    <property type="nucleotide sequence ID" value="NZ_FWXH01000007.1"/>
</dbReference>
<keyword evidence="1" id="KW-0472">Membrane</keyword>
<evidence type="ECO:0000313" key="4">
    <source>
        <dbReference type="EMBL" id="SMC24501.1"/>
    </source>
</evidence>
<dbReference type="PANTHER" id="PTHR21581:SF26">
    <property type="entry name" value="D-ALANYL-D-ALANINE ENDOPEPTIDASE"/>
    <property type="match status" value="1"/>
</dbReference>
<dbReference type="OrthoDB" id="1701915at2"/>
<name>A0A1W1XLS0_9CLOT</name>
<keyword evidence="4" id="KW-0645">Protease</keyword>
<dbReference type="SUPFAM" id="SSF56601">
    <property type="entry name" value="beta-lactamase/transpeptidase-like"/>
    <property type="match status" value="1"/>
</dbReference>
<feature type="signal peptide" evidence="2">
    <location>
        <begin position="1"/>
        <end position="24"/>
    </location>
</feature>
<keyword evidence="4" id="KW-0378">Hydrolase</keyword>
<keyword evidence="1" id="KW-0812">Transmembrane</keyword>
<keyword evidence="1" id="KW-1133">Transmembrane helix</keyword>
<dbReference type="STRING" id="1121291.SAMN02745134_02181"/>
<dbReference type="InterPro" id="IPR001967">
    <property type="entry name" value="Peptidase_S11_N"/>
</dbReference>
<protein>
    <submittedName>
        <fullName evidence="4">D-alanyl-D-alanine carboxypeptidase</fullName>
    </submittedName>
</protein>
<evidence type="ECO:0000259" key="3">
    <source>
        <dbReference type="Pfam" id="PF00768"/>
    </source>
</evidence>
<sequence>MKRKIISLILTLTISISISSNVFAAENSAAPNISAKAAVAIDANTGEIIYSKNLDDKVYPASTTKLLTALILTKLKKPNDILTYTPSAKLQPSASLNMDKKPILPGDKITADTALKSMLIYSANDIAEMIAGNLVNDTTSSVSDTNKKFSVLMNNEVSKLGLKNTHFETPNGLHNPDHYTTAYDMSIIGKNAFANKEILDTVKLKNYVFKTENGIQIPIENRNKLILNNLSLYDKTCIGGKTGFTNEAGNCLVAIFNRDGRTIIGVVMHSNSDSADTQSFKDMEAMINYSYSIQPTNLYSSNNNVVTKTLSYKPLVFFGPTKTIEVPLKVNKDVQYYKNDINDKEKSISINLNTKNPWDLKKNTSVGTLALNERGVTKQFDLYTTLSSSDLIKQNKLLYASTAAGVIIIIGLITLIVRKKNN</sequence>
<accession>A0A1W1XLS0</accession>
<keyword evidence="2" id="KW-0732">Signal</keyword>
<feature type="transmembrane region" description="Helical" evidence="1">
    <location>
        <begin position="397"/>
        <end position="417"/>
    </location>
</feature>
<reference evidence="4 5" key="1">
    <citation type="submission" date="2017-04" db="EMBL/GenBank/DDBJ databases">
        <authorList>
            <person name="Afonso C.L."/>
            <person name="Miller P.J."/>
            <person name="Scott M.A."/>
            <person name="Spackman E."/>
            <person name="Goraichik I."/>
            <person name="Dimitrov K.M."/>
            <person name="Suarez D.L."/>
            <person name="Swayne D.E."/>
        </authorList>
    </citation>
    <scope>NUCLEOTIDE SEQUENCE [LARGE SCALE GENOMIC DNA]</scope>
    <source>
        <strain evidence="4 5">DSM 12555</strain>
    </source>
</reference>
<proteinExistence type="predicted"/>
<gene>
    <name evidence="4" type="ORF">SAMN02745134_02181</name>
</gene>
<dbReference type="AlphaFoldDB" id="A0A1W1XLS0"/>
<feature type="chain" id="PRO_5012054359" evidence="2">
    <location>
        <begin position="25"/>
        <end position="422"/>
    </location>
</feature>
<evidence type="ECO:0000256" key="1">
    <source>
        <dbReference type="SAM" id="Phobius"/>
    </source>
</evidence>
<dbReference type="GO" id="GO:0009002">
    <property type="term" value="F:serine-type D-Ala-D-Ala carboxypeptidase activity"/>
    <property type="evidence" value="ECO:0007669"/>
    <property type="project" value="InterPro"/>
</dbReference>
<feature type="domain" description="Peptidase S11 D-alanyl-D-alanine carboxypeptidase A N-terminal" evidence="3">
    <location>
        <begin position="27"/>
        <end position="270"/>
    </location>
</feature>
<dbReference type="PANTHER" id="PTHR21581">
    <property type="entry name" value="D-ALANYL-D-ALANINE CARBOXYPEPTIDASE"/>
    <property type="match status" value="1"/>
</dbReference>
<dbReference type="Proteomes" id="UP000192468">
    <property type="component" value="Unassembled WGS sequence"/>
</dbReference>
<evidence type="ECO:0000256" key="2">
    <source>
        <dbReference type="SAM" id="SignalP"/>
    </source>
</evidence>
<dbReference type="Pfam" id="PF00768">
    <property type="entry name" value="Peptidase_S11"/>
    <property type="match status" value="1"/>
</dbReference>
<dbReference type="GO" id="GO:0006508">
    <property type="term" value="P:proteolysis"/>
    <property type="evidence" value="ECO:0007669"/>
    <property type="project" value="InterPro"/>
</dbReference>
<keyword evidence="4" id="KW-0121">Carboxypeptidase</keyword>